<dbReference type="GO" id="GO:0009099">
    <property type="term" value="P:L-valine biosynthetic process"/>
    <property type="evidence" value="ECO:0007669"/>
    <property type="project" value="TreeGrafter"/>
</dbReference>
<keyword evidence="9" id="KW-0456">Lyase</keyword>
<evidence type="ECO:0000259" key="8">
    <source>
        <dbReference type="Pfam" id="PF02776"/>
    </source>
</evidence>
<dbReference type="Gene3D" id="3.40.50.1220">
    <property type="entry name" value="TPP-binding domain"/>
    <property type="match status" value="1"/>
</dbReference>
<dbReference type="GO" id="GO:0009097">
    <property type="term" value="P:isoleucine biosynthetic process"/>
    <property type="evidence" value="ECO:0007669"/>
    <property type="project" value="TreeGrafter"/>
</dbReference>
<feature type="domain" description="Thiamine pyrophosphate enzyme central" evidence="6">
    <location>
        <begin position="195"/>
        <end position="324"/>
    </location>
</feature>
<name>A0A3S3VLC6_9HYPH</name>
<dbReference type="RefSeq" id="WP_128443275.1">
    <property type="nucleotide sequence ID" value="NZ_SBIP01000002.1"/>
</dbReference>
<accession>A0A3S3VLC6</accession>
<dbReference type="InterPro" id="IPR000399">
    <property type="entry name" value="TPP-bd_CS"/>
</dbReference>
<dbReference type="GO" id="GO:0047435">
    <property type="term" value="F:5-guanidino-2-oxopentanoate decarboxylase activity"/>
    <property type="evidence" value="ECO:0007669"/>
    <property type="project" value="UniProtKB-EC"/>
</dbReference>
<proteinExistence type="inferred from homology"/>
<dbReference type="FunFam" id="3.40.50.970:FF:000007">
    <property type="entry name" value="Acetolactate synthase"/>
    <property type="match status" value="1"/>
</dbReference>
<feature type="domain" description="Thiamine pyrophosphate enzyme N-terminal TPP-binding" evidence="8">
    <location>
        <begin position="7"/>
        <end position="125"/>
    </location>
</feature>
<keyword evidence="10" id="KW-1185">Reference proteome</keyword>
<dbReference type="Proteomes" id="UP000287687">
    <property type="component" value="Unassembled WGS sequence"/>
</dbReference>
<dbReference type="SUPFAM" id="SSF52518">
    <property type="entry name" value="Thiamin diphosphate-binding fold (THDP-binding)"/>
    <property type="match status" value="2"/>
</dbReference>
<dbReference type="CDD" id="cd07035">
    <property type="entry name" value="TPP_PYR_POX_like"/>
    <property type="match status" value="1"/>
</dbReference>
<dbReference type="Pfam" id="PF02776">
    <property type="entry name" value="TPP_enzyme_N"/>
    <property type="match status" value="1"/>
</dbReference>
<comment type="cofactor">
    <cofactor evidence="1">
        <name>thiamine diphosphate</name>
        <dbReference type="ChEBI" id="CHEBI:58937"/>
    </cofactor>
</comment>
<comment type="caution">
    <text evidence="9">The sequence shown here is derived from an EMBL/GenBank/DDBJ whole genome shotgun (WGS) entry which is preliminary data.</text>
</comment>
<dbReference type="InterPro" id="IPR045229">
    <property type="entry name" value="TPP_enz"/>
</dbReference>
<dbReference type="GO" id="GO:0050660">
    <property type="term" value="F:flavin adenine dinucleotide binding"/>
    <property type="evidence" value="ECO:0007669"/>
    <property type="project" value="TreeGrafter"/>
</dbReference>
<dbReference type="EC" id="4.1.1.75" evidence="9"/>
<evidence type="ECO:0000256" key="2">
    <source>
        <dbReference type="ARBA" id="ARBA00007812"/>
    </source>
</evidence>
<evidence type="ECO:0000256" key="4">
    <source>
        <dbReference type="RuleBase" id="RU362132"/>
    </source>
</evidence>
<evidence type="ECO:0000256" key="3">
    <source>
        <dbReference type="ARBA" id="ARBA00023052"/>
    </source>
</evidence>
<dbReference type="Gene3D" id="3.40.50.970">
    <property type="match status" value="2"/>
</dbReference>
<dbReference type="PANTHER" id="PTHR18968:SF13">
    <property type="entry name" value="ACETOLACTATE SYNTHASE CATALYTIC SUBUNIT, MITOCHONDRIAL"/>
    <property type="match status" value="1"/>
</dbReference>
<dbReference type="InterPro" id="IPR029035">
    <property type="entry name" value="DHS-like_NAD/FAD-binding_dom"/>
</dbReference>
<dbReference type="GO" id="GO:0003984">
    <property type="term" value="F:acetolactate synthase activity"/>
    <property type="evidence" value="ECO:0007669"/>
    <property type="project" value="TreeGrafter"/>
</dbReference>
<reference evidence="9 10" key="1">
    <citation type="submission" date="2019-01" db="EMBL/GenBank/DDBJ databases">
        <title>The draft genome of Rhizobium sp. 24NR.</title>
        <authorList>
            <person name="Liu L."/>
            <person name="Liang L."/>
            <person name="Shi S."/>
            <person name="Xu L."/>
            <person name="Wang X."/>
            <person name="Li L."/>
            <person name="Zhang X."/>
        </authorList>
    </citation>
    <scope>NUCLEOTIDE SEQUENCE [LARGE SCALE GENOMIC DNA]</scope>
    <source>
        <strain evidence="9 10">24NR</strain>
    </source>
</reference>
<comment type="similarity">
    <text evidence="2 4">Belongs to the TPP enzyme family.</text>
</comment>
<dbReference type="SUPFAM" id="SSF52467">
    <property type="entry name" value="DHS-like NAD/FAD-binding domain"/>
    <property type="match status" value="1"/>
</dbReference>
<evidence type="ECO:0000313" key="10">
    <source>
        <dbReference type="Proteomes" id="UP000287687"/>
    </source>
</evidence>
<feature type="domain" description="Thiamine pyrophosphate enzyme TPP-binding" evidence="7">
    <location>
        <begin position="385"/>
        <end position="528"/>
    </location>
</feature>
<dbReference type="PANTHER" id="PTHR18968">
    <property type="entry name" value="THIAMINE PYROPHOSPHATE ENZYMES"/>
    <property type="match status" value="1"/>
</dbReference>
<dbReference type="Pfam" id="PF00205">
    <property type="entry name" value="TPP_enzyme_M"/>
    <property type="match status" value="1"/>
</dbReference>
<dbReference type="InterPro" id="IPR012001">
    <property type="entry name" value="Thiamin_PyroP_enz_TPP-bd_dom"/>
</dbReference>
<evidence type="ECO:0000256" key="1">
    <source>
        <dbReference type="ARBA" id="ARBA00001964"/>
    </source>
</evidence>
<dbReference type="InterPro" id="IPR012000">
    <property type="entry name" value="Thiamin_PyroP_enz_cen_dom"/>
</dbReference>
<evidence type="ECO:0000256" key="5">
    <source>
        <dbReference type="SAM" id="MobiDB-lite"/>
    </source>
</evidence>
<protein>
    <submittedName>
        <fullName evidence="9">5-guanidino-2-oxopentanoate decarboxylase</fullName>
        <ecNumber evidence="9">4.1.1.75</ecNumber>
    </submittedName>
</protein>
<sequence>MSDRLKTVGETLIDLLEANGVDTVFGIPGVHTVELYRGLAASRIRHITPRHEQGAGFMADGYARVSGKPGVCLVITGPGLTNIITPMAQAYQDSVPMLVISGVNARATLGHGRGRLHELPDQQAMIATLALMSHTLHDPNDLASVMERAFAILRSGRPGPVHIEIPTDVMVLTIELPHLHRPAVSRPRADATAMAEAASLCLEARRPVILVGGGGVAAGADIRALAERLDAPLVTTTNARGAFARHPLSVPASPSLVAVRRLLAEADLVLAFGTQMGQTDYDMYATNDFPVLGNLIRIDIDATQLARGPQATLSLLSSAENAAADLLDAVKPGQPRPRNGAQRAEATRSEALAEMTPKIRVEIGILEIIRDTLPGVIIVGDSTQAVYAGNLYYEAGRPNGWFNAATGYGALGYGPPAAVGAAIADPQAPVVCLTGDGGLQFTLAEIGSARDAGANVIFLVWNNDGYGEIETYMVENGIEPEGVKPTAPDFLKIAEAYGLPSKRLAHVDELPAALTAMRRVDGPSLIEIHQLNTIGATA</sequence>
<dbReference type="AlphaFoldDB" id="A0A3S3VLC6"/>
<gene>
    <name evidence="9" type="ORF">EPK99_12185</name>
</gene>
<keyword evidence="3 4" id="KW-0786">Thiamine pyrophosphate</keyword>
<dbReference type="GO" id="GO:0005948">
    <property type="term" value="C:acetolactate synthase complex"/>
    <property type="evidence" value="ECO:0007669"/>
    <property type="project" value="TreeGrafter"/>
</dbReference>
<dbReference type="PROSITE" id="PS00187">
    <property type="entry name" value="TPP_ENZYMES"/>
    <property type="match status" value="1"/>
</dbReference>
<dbReference type="GO" id="GO:0000287">
    <property type="term" value="F:magnesium ion binding"/>
    <property type="evidence" value="ECO:0007669"/>
    <property type="project" value="InterPro"/>
</dbReference>
<evidence type="ECO:0000313" key="9">
    <source>
        <dbReference type="EMBL" id="RWX79301.1"/>
    </source>
</evidence>
<dbReference type="InterPro" id="IPR011766">
    <property type="entry name" value="TPP_enzyme_TPP-bd"/>
</dbReference>
<dbReference type="Pfam" id="PF02775">
    <property type="entry name" value="TPP_enzyme_C"/>
    <property type="match status" value="1"/>
</dbReference>
<dbReference type="CDD" id="cd00568">
    <property type="entry name" value="TPP_enzymes"/>
    <property type="match status" value="1"/>
</dbReference>
<feature type="region of interest" description="Disordered" evidence="5">
    <location>
        <begin position="330"/>
        <end position="349"/>
    </location>
</feature>
<evidence type="ECO:0000259" key="6">
    <source>
        <dbReference type="Pfam" id="PF00205"/>
    </source>
</evidence>
<dbReference type="NCBIfam" id="NF005712">
    <property type="entry name" value="PRK07524.1"/>
    <property type="match status" value="1"/>
</dbReference>
<dbReference type="InterPro" id="IPR029061">
    <property type="entry name" value="THDP-binding"/>
</dbReference>
<dbReference type="OrthoDB" id="4494979at2"/>
<organism evidence="9 10">
    <name type="scientific">Neorhizobium lilium</name>
    <dbReference type="NCBI Taxonomy" id="2503024"/>
    <lineage>
        <taxon>Bacteria</taxon>
        <taxon>Pseudomonadati</taxon>
        <taxon>Pseudomonadota</taxon>
        <taxon>Alphaproteobacteria</taxon>
        <taxon>Hyphomicrobiales</taxon>
        <taxon>Rhizobiaceae</taxon>
        <taxon>Rhizobium/Agrobacterium group</taxon>
        <taxon>Neorhizobium</taxon>
    </lineage>
</organism>
<dbReference type="GO" id="GO:0030976">
    <property type="term" value="F:thiamine pyrophosphate binding"/>
    <property type="evidence" value="ECO:0007669"/>
    <property type="project" value="InterPro"/>
</dbReference>
<dbReference type="EMBL" id="SBIP01000002">
    <property type="protein sequence ID" value="RWX79301.1"/>
    <property type="molecule type" value="Genomic_DNA"/>
</dbReference>
<evidence type="ECO:0000259" key="7">
    <source>
        <dbReference type="Pfam" id="PF02775"/>
    </source>
</evidence>